<dbReference type="GO" id="GO:0016301">
    <property type="term" value="F:kinase activity"/>
    <property type="evidence" value="ECO:0007669"/>
    <property type="project" value="UniProtKB-KW"/>
</dbReference>
<evidence type="ECO:0000313" key="2">
    <source>
        <dbReference type="Proteomes" id="UP001296776"/>
    </source>
</evidence>
<dbReference type="Gene3D" id="3.40.50.300">
    <property type="entry name" value="P-loop containing nucleotide triphosphate hydrolases"/>
    <property type="match status" value="1"/>
</dbReference>
<protein>
    <submittedName>
        <fullName evidence="1">HprK-related kinase A</fullName>
    </submittedName>
</protein>
<keyword evidence="1" id="KW-0808">Transferase</keyword>
<dbReference type="InterPro" id="IPR027600">
    <property type="entry name" value="HprK-rel_A"/>
</dbReference>
<evidence type="ECO:0000313" key="1">
    <source>
        <dbReference type="EMBL" id="MBK1704667.1"/>
    </source>
</evidence>
<reference evidence="1" key="1">
    <citation type="submission" date="2017-08" db="EMBL/GenBank/DDBJ databases">
        <authorList>
            <person name="Imhoff J.F."/>
            <person name="Rahn T."/>
            <person name="Kuenzel S."/>
            <person name="Neulinger S.C."/>
        </authorList>
    </citation>
    <scope>NUCLEOTIDE SEQUENCE</scope>
    <source>
        <strain evidence="1">DSM 11080</strain>
    </source>
</reference>
<dbReference type="AlphaFoldDB" id="A0AAJ0U4I2"/>
<reference evidence="1" key="2">
    <citation type="journal article" date="2020" name="Microorganisms">
        <title>Osmotic Adaptation and Compatible Solute Biosynthesis of Phototrophic Bacteria as Revealed from Genome Analyses.</title>
        <authorList>
            <person name="Imhoff J.F."/>
            <person name="Rahn T."/>
            <person name="Kunzel S."/>
            <person name="Keller A."/>
            <person name="Neulinger S.C."/>
        </authorList>
    </citation>
    <scope>NUCLEOTIDE SEQUENCE</scope>
    <source>
        <strain evidence="1">DSM 11080</strain>
    </source>
</reference>
<dbReference type="InterPro" id="IPR027417">
    <property type="entry name" value="P-loop_NTPase"/>
</dbReference>
<dbReference type="NCBIfam" id="TIGR04352">
    <property type="entry name" value="HprK_rel_A"/>
    <property type="match status" value="1"/>
</dbReference>
<accession>A0AAJ0U4I2</accession>
<proteinExistence type="predicted"/>
<gene>
    <name evidence="1" type="ORF">CKO40_08995</name>
</gene>
<name>A0AAJ0U4I2_9GAMM</name>
<organism evidence="1 2">
    <name type="scientific">Halochromatium glycolicum</name>
    <dbReference type="NCBI Taxonomy" id="85075"/>
    <lineage>
        <taxon>Bacteria</taxon>
        <taxon>Pseudomonadati</taxon>
        <taxon>Pseudomonadota</taxon>
        <taxon>Gammaproteobacteria</taxon>
        <taxon>Chromatiales</taxon>
        <taxon>Chromatiaceae</taxon>
        <taxon>Halochromatium</taxon>
    </lineage>
</organism>
<dbReference type="Proteomes" id="UP001296776">
    <property type="component" value="Unassembled WGS sequence"/>
</dbReference>
<comment type="caution">
    <text evidence="1">The sequence shown here is derived from an EMBL/GenBank/DDBJ whole genome shotgun (WGS) entry which is preliminary data.</text>
</comment>
<dbReference type="SUPFAM" id="SSF53795">
    <property type="entry name" value="PEP carboxykinase-like"/>
    <property type="match status" value="1"/>
</dbReference>
<dbReference type="EMBL" id="NRSJ01000012">
    <property type="protein sequence ID" value="MBK1704667.1"/>
    <property type="molecule type" value="Genomic_DNA"/>
</dbReference>
<keyword evidence="1" id="KW-0418">Kinase</keyword>
<keyword evidence="2" id="KW-1185">Reference proteome</keyword>
<sequence>MHALSRQADRGRLYLDQGAARLRIRSSVKGFIRNLHLLYGAFPYLPADTGFADHHVELRRGRRLRALIRPQSRFRTDGQEPFEPFPLHGALPLFEWGINWSFAQRANQYILLHSGVLARADQAVIMAAPPGSGKSTLAAAMMLSGFRLLSDEFGVLDPNSGQLLPMLKPVALKNQSVDVIRAFSDQAVIGPLFIGTRKGDVAHLAPNETSTDGLHRPARPALVIFPAFEAGATLDCRLMAGEDAFAHLAFNSFNYHLLGPIGFHAVADVIAACPAYRLRFGQLEAAIEQIRSLLDEADRNTQRAAQGHPK</sequence>